<dbReference type="Proteomes" id="UP000053352">
    <property type="component" value="Unassembled WGS sequence"/>
</dbReference>
<reference evidence="1 2" key="1">
    <citation type="submission" date="2015-11" db="EMBL/GenBank/DDBJ databases">
        <title>Genome sequence of Pyrodictium occultum PL-19, a marine hyperthermophilic archaeon isolated from Volcano, Italy.</title>
        <authorList>
            <person name="Utturkar S."/>
            <person name="Huber H."/>
            <person name="Leptihn S."/>
            <person name="Brown S."/>
            <person name="Stetter K.O."/>
            <person name="Podar M."/>
        </authorList>
    </citation>
    <scope>NUCLEOTIDE SEQUENCE [LARGE SCALE GENOMIC DNA]</scope>
    <source>
        <strain evidence="1 2">PL-19</strain>
    </source>
</reference>
<proteinExistence type="predicted"/>
<dbReference type="RefSeq" id="WP_058370804.1">
    <property type="nucleotide sequence ID" value="NZ_LNTB01000001.1"/>
</dbReference>
<evidence type="ECO:0000313" key="1">
    <source>
        <dbReference type="EMBL" id="KSW12124.1"/>
    </source>
</evidence>
<dbReference type="AlphaFoldDB" id="A0A0V8RVP9"/>
<comment type="caution">
    <text evidence="1">The sequence shown here is derived from an EMBL/GenBank/DDBJ whole genome shotgun (WGS) entry which is preliminary data.</text>
</comment>
<dbReference type="EMBL" id="LNTB01000001">
    <property type="protein sequence ID" value="KSW12124.1"/>
    <property type="molecule type" value="Genomic_DNA"/>
</dbReference>
<evidence type="ECO:0000313" key="2">
    <source>
        <dbReference type="Proteomes" id="UP000053352"/>
    </source>
</evidence>
<organism evidence="1 2">
    <name type="scientific">Pyrodictium occultum</name>
    <dbReference type="NCBI Taxonomy" id="2309"/>
    <lineage>
        <taxon>Archaea</taxon>
        <taxon>Thermoproteota</taxon>
        <taxon>Thermoprotei</taxon>
        <taxon>Desulfurococcales</taxon>
        <taxon>Pyrodictiaceae</taxon>
        <taxon>Pyrodictium</taxon>
    </lineage>
</organism>
<keyword evidence="2" id="KW-1185">Reference proteome</keyword>
<accession>A0A0V8RVP9</accession>
<gene>
    <name evidence="1" type="ORF">CF15_04985</name>
</gene>
<protein>
    <submittedName>
        <fullName evidence="1">Uncharacterized protein</fullName>
    </submittedName>
</protein>
<sequence length="240" mass="25364">MRRVSAGSLAVLAAALLGAALLAVGAAAAGDGHHYVEIRMDGSFVLRLTGYIEFTVHPRGAGTIVTDSGPVVVNPGDRVRLVFNTTRGYIHFNSGGWVEIRDTPVEAIYVNDRLVASNTTIRYTGQGLRYQQAEASTLKAVVAPEPSSGEGPRLVLVVDGHSVEVDHGGYVVVYNLAPGPAGPGRRGPHDLVVDLAGFHKWLRGAAEGVEFWTDSGVKVIGVDELPLLRGLAQLARQLLG</sequence>
<name>A0A0V8RVP9_PYROC</name>